<proteinExistence type="predicted"/>
<name>A0A6A5DQ33_PERFL</name>
<keyword evidence="5" id="KW-0378">Hydrolase</keyword>
<evidence type="ECO:0000256" key="4">
    <source>
        <dbReference type="ARBA" id="ARBA00022737"/>
    </source>
</evidence>
<sequence>MLGNRKKAASSKNGAGTSESKAIDPLRNLDIFLSARFLAVQEDEDVKRMLQGSSMVKVRSPRWQKRRTLKLMEDGVTVWCQSHKTSSWAKEQQSFSVMEVECVREGCQSETLRQMIGSVPEQRCLTVVFKGPRKSLDLLCQSQEEAQHWARGIRTLQGRVQNMTQKEKLDQYPNCCTFGIFVIRLF</sequence>
<evidence type="ECO:0000256" key="9">
    <source>
        <dbReference type="ARBA" id="ARBA00023224"/>
    </source>
</evidence>
<evidence type="ECO:0000313" key="13">
    <source>
        <dbReference type="Proteomes" id="UP000465112"/>
    </source>
</evidence>
<reference evidence="12 13" key="1">
    <citation type="submission" date="2019-06" db="EMBL/GenBank/DDBJ databases">
        <title>A chromosome-scale genome assembly of the European perch, Perca fluviatilis.</title>
        <authorList>
            <person name="Roques C."/>
            <person name="Zahm M."/>
            <person name="Cabau C."/>
            <person name="Klopp C."/>
            <person name="Bouchez O."/>
            <person name="Donnadieu C."/>
            <person name="Kuhl H."/>
            <person name="Gislard M."/>
            <person name="Guendouz S."/>
            <person name="Journot L."/>
            <person name="Haffray P."/>
            <person name="Bestin A."/>
            <person name="Morvezen R."/>
            <person name="Feron R."/>
            <person name="Wen M."/>
            <person name="Jouanno E."/>
            <person name="Herpin A."/>
            <person name="Schartl M."/>
            <person name="Postlethwait J."/>
            <person name="Schaerlinger B."/>
            <person name="Chardard D."/>
            <person name="Lecocq T."/>
            <person name="Poncet C."/>
            <person name="Jaffrelo L."/>
            <person name="Lampietro C."/>
            <person name="Guiguen Y."/>
        </authorList>
    </citation>
    <scope>NUCLEOTIDE SEQUENCE [LARGE SCALE GENOMIC DNA]</scope>
    <source>
        <tissue evidence="12">Blood</tissue>
    </source>
</reference>
<keyword evidence="4" id="KW-0677">Repeat</keyword>
<evidence type="ECO:0000313" key="12">
    <source>
        <dbReference type="EMBL" id="KAF1374307.1"/>
    </source>
</evidence>
<accession>A0A6A5DQ33</accession>
<dbReference type="SUPFAM" id="SSF50729">
    <property type="entry name" value="PH domain-like"/>
    <property type="match status" value="1"/>
</dbReference>
<organism evidence="12 13">
    <name type="scientific">Perca fluviatilis</name>
    <name type="common">European perch</name>
    <dbReference type="NCBI Taxonomy" id="8168"/>
    <lineage>
        <taxon>Eukaryota</taxon>
        <taxon>Metazoa</taxon>
        <taxon>Chordata</taxon>
        <taxon>Craniata</taxon>
        <taxon>Vertebrata</taxon>
        <taxon>Euteleostomi</taxon>
        <taxon>Actinopterygii</taxon>
        <taxon>Neopterygii</taxon>
        <taxon>Teleostei</taxon>
        <taxon>Neoteleostei</taxon>
        <taxon>Acanthomorphata</taxon>
        <taxon>Eupercaria</taxon>
        <taxon>Perciformes</taxon>
        <taxon>Percoidei</taxon>
        <taxon>Percidae</taxon>
        <taxon>Percinae</taxon>
        <taxon>Perca</taxon>
    </lineage>
</organism>
<comment type="caution">
    <text evidence="12">The sequence shown here is derived from an EMBL/GenBank/DDBJ whole genome shotgun (WGS) entry which is preliminary data.</text>
</comment>
<evidence type="ECO:0000256" key="8">
    <source>
        <dbReference type="ARBA" id="ARBA00023098"/>
    </source>
</evidence>
<dbReference type="GO" id="GO:0035556">
    <property type="term" value="P:intracellular signal transduction"/>
    <property type="evidence" value="ECO:0007669"/>
    <property type="project" value="InterPro"/>
</dbReference>
<protein>
    <recommendedName>
        <fullName evidence="2">phosphoinositide phospholipase C</fullName>
        <ecNumber evidence="2">3.1.4.11</ecNumber>
    </recommendedName>
</protein>
<evidence type="ECO:0000256" key="2">
    <source>
        <dbReference type="ARBA" id="ARBA00012368"/>
    </source>
</evidence>
<evidence type="ECO:0000256" key="6">
    <source>
        <dbReference type="ARBA" id="ARBA00022837"/>
    </source>
</evidence>
<gene>
    <name evidence="12" type="ORF">PFLUV_G00248640</name>
</gene>
<dbReference type="EMBL" id="VHII01000021">
    <property type="protein sequence ID" value="KAF1374307.1"/>
    <property type="molecule type" value="Genomic_DNA"/>
</dbReference>
<dbReference type="GO" id="GO:0004435">
    <property type="term" value="F:phosphatidylinositol-4,5-bisphosphate phospholipase C activity"/>
    <property type="evidence" value="ECO:0007669"/>
    <property type="project" value="UniProtKB-EC"/>
</dbReference>
<evidence type="ECO:0000256" key="3">
    <source>
        <dbReference type="ARBA" id="ARBA00022723"/>
    </source>
</evidence>
<keyword evidence="13" id="KW-1185">Reference proteome</keyword>
<dbReference type="PANTHER" id="PTHR10336:SF153">
    <property type="entry name" value="PHOSPHOINOSITIDE PHOSPHOLIPASE C"/>
    <property type="match status" value="1"/>
</dbReference>
<keyword evidence="7" id="KW-0442">Lipid degradation</keyword>
<dbReference type="Gene3D" id="2.30.29.30">
    <property type="entry name" value="Pleckstrin-homology domain (PH domain)/Phosphotyrosine-binding domain (PTB)"/>
    <property type="match status" value="1"/>
</dbReference>
<feature type="region of interest" description="Disordered" evidence="11">
    <location>
        <begin position="1"/>
        <end position="20"/>
    </location>
</feature>
<comment type="catalytic activity">
    <reaction evidence="10">
        <text>a 1,2-diacyl-sn-glycero-3-phospho-(1D-myo-inositol-4,5-bisphosphate) + H2O = 1D-myo-inositol 1,4,5-trisphosphate + a 1,2-diacyl-sn-glycerol + H(+)</text>
        <dbReference type="Rhea" id="RHEA:33179"/>
        <dbReference type="ChEBI" id="CHEBI:15377"/>
        <dbReference type="ChEBI" id="CHEBI:15378"/>
        <dbReference type="ChEBI" id="CHEBI:17815"/>
        <dbReference type="ChEBI" id="CHEBI:58456"/>
        <dbReference type="ChEBI" id="CHEBI:203600"/>
        <dbReference type="EC" id="3.1.4.11"/>
    </reaction>
    <physiologicalReaction direction="left-to-right" evidence="10">
        <dbReference type="Rhea" id="RHEA:33180"/>
    </physiologicalReaction>
</comment>
<dbReference type="InterPro" id="IPR001192">
    <property type="entry name" value="PI-PLC_fam"/>
</dbReference>
<dbReference type="GO" id="GO:0046872">
    <property type="term" value="F:metal ion binding"/>
    <property type="evidence" value="ECO:0007669"/>
    <property type="project" value="UniProtKB-KW"/>
</dbReference>
<evidence type="ECO:0000256" key="11">
    <source>
        <dbReference type="SAM" id="MobiDB-lite"/>
    </source>
</evidence>
<dbReference type="InterPro" id="IPR011993">
    <property type="entry name" value="PH-like_dom_sf"/>
</dbReference>
<keyword evidence="9" id="KW-0807">Transducer</keyword>
<comment type="cofactor">
    <cofactor evidence="1">
        <name>Ca(2+)</name>
        <dbReference type="ChEBI" id="CHEBI:29108"/>
    </cofactor>
</comment>
<evidence type="ECO:0000256" key="1">
    <source>
        <dbReference type="ARBA" id="ARBA00001913"/>
    </source>
</evidence>
<dbReference type="EC" id="3.1.4.11" evidence="2"/>
<keyword evidence="8" id="KW-0443">Lipid metabolism</keyword>
<dbReference type="AlphaFoldDB" id="A0A6A5DQ33"/>
<evidence type="ECO:0000256" key="7">
    <source>
        <dbReference type="ARBA" id="ARBA00022963"/>
    </source>
</evidence>
<keyword evidence="6" id="KW-0106">Calcium</keyword>
<dbReference type="FunFam" id="2.30.29.30:FF:000088">
    <property type="entry name" value="Phosphoinositide phospholipase C"/>
    <property type="match status" value="1"/>
</dbReference>
<dbReference type="GO" id="GO:0005886">
    <property type="term" value="C:plasma membrane"/>
    <property type="evidence" value="ECO:0007669"/>
    <property type="project" value="TreeGrafter"/>
</dbReference>
<dbReference type="Proteomes" id="UP000465112">
    <property type="component" value="Chromosome 21"/>
</dbReference>
<evidence type="ECO:0000256" key="5">
    <source>
        <dbReference type="ARBA" id="ARBA00022801"/>
    </source>
</evidence>
<dbReference type="PANTHER" id="PTHR10336">
    <property type="entry name" value="PHOSPHOINOSITIDE-SPECIFIC PHOSPHOLIPASE C FAMILY PROTEIN"/>
    <property type="match status" value="1"/>
</dbReference>
<feature type="compositionally biased region" description="Polar residues" evidence="11">
    <location>
        <begin position="10"/>
        <end position="20"/>
    </location>
</feature>
<dbReference type="GO" id="GO:0016042">
    <property type="term" value="P:lipid catabolic process"/>
    <property type="evidence" value="ECO:0007669"/>
    <property type="project" value="UniProtKB-KW"/>
</dbReference>
<evidence type="ECO:0000256" key="10">
    <source>
        <dbReference type="ARBA" id="ARBA00023674"/>
    </source>
</evidence>
<keyword evidence="3" id="KW-0479">Metal-binding</keyword>